<sequence>MYFYQYIFHFVHFVPGMVGLWENPQKHNGHEHHIHIRNSLTTDHFASD</sequence>
<reference evidence="1" key="1">
    <citation type="submission" date="2014-09" db="EMBL/GenBank/DDBJ databases">
        <authorList>
            <person name="Magalhaes I.L.F."/>
            <person name="Oliveira U."/>
            <person name="Santos F.R."/>
            <person name="Vidigal T.H.D.A."/>
            <person name="Brescovit A.D."/>
            <person name="Santos A.J."/>
        </authorList>
    </citation>
    <scope>NUCLEOTIDE SEQUENCE</scope>
    <source>
        <tissue evidence="1">Shoot tissue taken approximately 20 cm above the soil surface</tissue>
    </source>
</reference>
<reference evidence="1" key="2">
    <citation type="journal article" date="2015" name="Data Brief">
        <title>Shoot transcriptome of the giant reed, Arundo donax.</title>
        <authorList>
            <person name="Barrero R.A."/>
            <person name="Guerrero F.D."/>
            <person name="Moolhuijzen P."/>
            <person name="Goolsby J.A."/>
            <person name="Tidwell J."/>
            <person name="Bellgard S.E."/>
            <person name="Bellgard M.I."/>
        </authorList>
    </citation>
    <scope>NUCLEOTIDE SEQUENCE</scope>
    <source>
        <tissue evidence="1">Shoot tissue taken approximately 20 cm above the soil surface</tissue>
    </source>
</reference>
<protein>
    <submittedName>
        <fullName evidence="1">Uncharacterized protein</fullName>
    </submittedName>
</protein>
<evidence type="ECO:0000313" key="1">
    <source>
        <dbReference type="EMBL" id="JAE02280.1"/>
    </source>
</evidence>
<dbReference type="EMBL" id="GBRH01195616">
    <property type="protein sequence ID" value="JAE02280.1"/>
    <property type="molecule type" value="Transcribed_RNA"/>
</dbReference>
<organism evidence="1">
    <name type="scientific">Arundo donax</name>
    <name type="common">Giant reed</name>
    <name type="synonym">Donax arundinaceus</name>
    <dbReference type="NCBI Taxonomy" id="35708"/>
    <lineage>
        <taxon>Eukaryota</taxon>
        <taxon>Viridiplantae</taxon>
        <taxon>Streptophyta</taxon>
        <taxon>Embryophyta</taxon>
        <taxon>Tracheophyta</taxon>
        <taxon>Spermatophyta</taxon>
        <taxon>Magnoliopsida</taxon>
        <taxon>Liliopsida</taxon>
        <taxon>Poales</taxon>
        <taxon>Poaceae</taxon>
        <taxon>PACMAD clade</taxon>
        <taxon>Arundinoideae</taxon>
        <taxon>Arundineae</taxon>
        <taxon>Arundo</taxon>
    </lineage>
</organism>
<name>A0A0A9ENF4_ARUDO</name>
<proteinExistence type="predicted"/>
<dbReference type="AlphaFoldDB" id="A0A0A9ENF4"/>
<accession>A0A0A9ENF4</accession>